<dbReference type="PANTHER" id="PTHR33221">
    <property type="entry name" value="WINGED HELIX-TURN-HELIX TRANSCRIPTIONAL REGULATOR, RRF2 FAMILY"/>
    <property type="match status" value="1"/>
</dbReference>
<evidence type="ECO:0000313" key="3">
    <source>
        <dbReference type="Proteomes" id="UP001230220"/>
    </source>
</evidence>
<dbReference type="SUPFAM" id="SSF46785">
    <property type="entry name" value="Winged helix' DNA-binding domain"/>
    <property type="match status" value="1"/>
</dbReference>
<sequence length="142" mass="16038">MRISKKGVYAIEALVYLSYRDEKLSITEIAKARNCSAKFLEHIFSALKKADILISTRGKNGGYSLKKDAEDITCKDIVIAVEDNLEPVACISGSCPQESYCMTRQLWINLQNELYKSLSKVSLHSLVEAYKEALVHEIDYQI</sequence>
<dbReference type="Gene3D" id="1.10.10.10">
    <property type="entry name" value="Winged helix-like DNA-binding domain superfamily/Winged helix DNA-binding domain"/>
    <property type="match status" value="1"/>
</dbReference>
<dbReference type="InterPro" id="IPR036390">
    <property type="entry name" value="WH_DNA-bd_sf"/>
</dbReference>
<dbReference type="InterPro" id="IPR036388">
    <property type="entry name" value="WH-like_DNA-bd_sf"/>
</dbReference>
<dbReference type="InterPro" id="IPR000944">
    <property type="entry name" value="Tscrpt_reg_Rrf2"/>
</dbReference>
<dbReference type="NCBIfam" id="TIGR00738">
    <property type="entry name" value="rrf2_super"/>
    <property type="match status" value="1"/>
</dbReference>
<accession>A0ABU0E7X6</accession>
<protein>
    <submittedName>
        <fullName evidence="2">Rrf2 family iron-sulfur cluster assembly transcriptional regulator</fullName>
    </submittedName>
</protein>
<dbReference type="PROSITE" id="PS51197">
    <property type="entry name" value="HTH_RRF2_2"/>
    <property type="match status" value="1"/>
</dbReference>
<keyword evidence="3" id="KW-1185">Reference proteome</keyword>
<name>A0ABU0E7X6_9FIRM</name>
<organism evidence="2 3">
    <name type="scientific">Breznakia pachnodae</name>
    <dbReference type="NCBI Taxonomy" id="265178"/>
    <lineage>
        <taxon>Bacteria</taxon>
        <taxon>Bacillati</taxon>
        <taxon>Bacillota</taxon>
        <taxon>Erysipelotrichia</taxon>
        <taxon>Erysipelotrichales</taxon>
        <taxon>Erysipelotrichaceae</taxon>
        <taxon>Breznakia</taxon>
    </lineage>
</organism>
<dbReference type="Pfam" id="PF02082">
    <property type="entry name" value="Rrf2"/>
    <property type="match status" value="1"/>
</dbReference>
<keyword evidence="1" id="KW-0238">DNA-binding</keyword>
<comment type="caution">
    <text evidence="2">The sequence shown here is derived from an EMBL/GenBank/DDBJ whole genome shotgun (WGS) entry which is preliminary data.</text>
</comment>
<dbReference type="Proteomes" id="UP001230220">
    <property type="component" value="Unassembled WGS sequence"/>
</dbReference>
<proteinExistence type="predicted"/>
<dbReference type="PANTHER" id="PTHR33221:SF5">
    <property type="entry name" value="HTH-TYPE TRANSCRIPTIONAL REGULATOR ISCR"/>
    <property type="match status" value="1"/>
</dbReference>
<evidence type="ECO:0000256" key="1">
    <source>
        <dbReference type="ARBA" id="ARBA00023125"/>
    </source>
</evidence>
<dbReference type="EMBL" id="JAUSUR010000008">
    <property type="protein sequence ID" value="MDQ0362809.1"/>
    <property type="molecule type" value="Genomic_DNA"/>
</dbReference>
<evidence type="ECO:0000313" key="2">
    <source>
        <dbReference type="EMBL" id="MDQ0362809.1"/>
    </source>
</evidence>
<gene>
    <name evidence="2" type="ORF">J2S15_003570</name>
</gene>
<dbReference type="RefSeq" id="WP_307410861.1">
    <property type="nucleotide sequence ID" value="NZ_JAUSUR010000008.1"/>
</dbReference>
<reference evidence="2 3" key="1">
    <citation type="submission" date="2023-07" db="EMBL/GenBank/DDBJ databases">
        <title>Genomic Encyclopedia of Type Strains, Phase IV (KMG-IV): sequencing the most valuable type-strain genomes for metagenomic binning, comparative biology and taxonomic classification.</title>
        <authorList>
            <person name="Goeker M."/>
        </authorList>
    </citation>
    <scope>NUCLEOTIDE SEQUENCE [LARGE SCALE GENOMIC DNA]</scope>
    <source>
        <strain evidence="2 3">DSM 16784</strain>
    </source>
</reference>